<reference evidence="1 2" key="1">
    <citation type="submission" date="2019-03" db="EMBL/GenBank/DDBJ databases">
        <title>Draft Genome Sequence of Massilia arenosa sp. nov., a Novel Massilia Species Isolated from a Sandy-loam Maize Soil.</title>
        <authorList>
            <person name="Raths R."/>
            <person name="Peta V."/>
            <person name="Bucking H."/>
        </authorList>
    </citation>
    <scope>NUCLEOTIDE SEQUENCE [LARGE SCALE GENOMIC DNA]</scope>
    <source>
        <strain evidence="1 2">MC02</strain>
    </source>
</reference>
<comment type="caution">
    <text evidence="1">The sequence shown here is derived from an EMBL/GenBank/DDBJ whole genome shotgun (WGS) entry which is preliminary data.</text>
</comment>
<evidence type="ECO:0000313" key="1">
    <source>
        <dbReference type="EMBL" id="TFW13394.1"/>
    </source>
</evidence>
<dbReference type="RefSeq" id="WP_135208987.1">
    <property type="nucleotide sequence ID" value="NZ_SPVF01000252.1"/>
</dbReference>
<sequence>MKRLILTLALPTFAVAQEASTPANPYWSDSWRGWHFYEAPASPPPVRKEAEAKRTPELQALERLQEEAKRTRAIAVMNPTVDHVRRYMEVERQIAELASAFSEVARRVAWTHPYLDPTLSGRPANAKALQVFEQQEQQDRARIVSTLAGTHVLFFFFRGDCPYCHAFAPTVAAFEKRFGLKVVPVSLDGGALPDFRTPRGDNGIARTLKVSQVPAVFLAQPFTGQIAPIGVGVLSESQLLERIAVLSGANPEVTQATTLTALPEAP</sequence>
<dbReference type="AlphaFoldDB" id="A0A4Y9RWD4"/>
<dbReference type="InterPro" id="IPR039555">
    <property type="entry name" value="TraF/TrbB"/>
</dbReference>
<dbReference type="EMBL" id="SPVF01000252">
    <property type="protein sequence ID" value="TFW13394.1"/>
    <property type="molecule type" value="Genomic_DNA"/>
</dbReference>
<proteinExistence type="predicted"/>
<organism evidence="1 2">
    <name type="scientific">Zemynaea arenosa</name>
    <dbReference type="NCBI Taxonomy" id="2561931"/>
    <lineage>
        <taxon>Bacteria</taxon>
        <taxon>Pseudomonadati</taxon>
        <taxon>Pseudomonadota</taxon>
        <taxon>Betaproteobacteria</taxon>
        <taxon>Burkholderiales</taxon>
        <taxon>Oxalobacteraceae</taxon>
        <taxon>Telluria group</taxon>
        <taxon>Zemynaea</taxon>
    </lineage>
</organism>
<dbReference type="Pfam" id="PF13728">
    <property type="entry name" value="TraF"/>
    <property type="match status" value="1"/>
</dbReference>
<dbReference type="OrthoDB" id="5559625at2"/>
<gene>
    <name evidence="1" type="ORF">E4L96_20065</name>
</gene>
<dbReference type="Gene3D" id="3.40.30.10">
    <property type="entry name" value="Glutaredoxin"/>
    <property type="match status" value="1"/>
</dbReference>
<dbReference type="SUPFAM" id="SSF52833">
    <property type="entry name" value="Thioredoxin-like"/>
    <property type="match status" value="1"/>
</dbReference>
<name>A0A4Y9RWD4_9BURK</name>
<dbReference type="InterPro" id="IPR036249">
    <property type="entry name" value="Thioredoxin-like_sf"/>
</dbReference>
<protein>
    <submittedName>
        <fullName evidence="1">Thioredoxin family protein</fullName>
    </submittedName>
</protein>
<dbReference type="CDD" id="cd02947">
    <property type="entry name" value="TRX_family"/>
    <property type="match status" value="1"/>
</dbReference>
<keyword evidence="2" id="KW-1185">Reference proteome</keyword>
<accession>A0A4Y9RWD4</accession>
<dbReference type="Proteomes" id="UP000298438">
    <property type="component" value="Unassembled WGS sequence"/>
</dbReference>
<evidence type="ECO:0000313" key="2">
    <source>
        <dbReference type="Proteomes" id="UP000298438"/>
    </source>
</evidence>